<accession>A0ABS5ARK9</accession>
<dbReference type="Gene3D" id="1.25.40.10">
    <property type="entry name" value="Tetratricopeptide repeat domain"/>
    <property type="match status" value="1"/>
</dbReference>
<reference evidence="7 8" key="1">
    <citation type="submission" date="2021-03" db="EMBL/GenBank/DDBJ databases">
        <title>Sequencing the genomes of 1000 actinobacteria strains.</title>
        <authorList>
            <person name="Klenk H.-P."/>
        </authorList>
    </citation>
    <scope>NUCLEOTIDE SEQUENCE [LARGE SCALE GENOMIC DNA]</scope>
    <source>
        <strain evidence="7 8">DSM 44580</strain>
    </source>
</reference>
<feature type="DNA-binding region" description="OmpR/PhoB-type" evidence="5">
    <location>
        <begin position="1"/>
        <end position="93"/>
    </location>
</feature>
<dbReference type="InterPro" id="IPR051677">
    <property type="entry name" value="AfsR-DnrI-RedD_regulator"/>
</dbReference>
<dbReference type="InterPro" id="IPR011990">
    <property type="entry name" value="TPR-like_helical_dom_sf"/>
</dbReference>
<protein>
    <submittedName>
        <fullName evidence="7">DNA-binding SARP family transcriptional activator</fullName>
    </submittedName>
</protein>
<keyword evidence="8" id="KW-1185">Reference proteome</keyword>
<evidence type="ECO:0000313" key="7">
    <source>
        <dbReference type="EMBL" id="MBP2479208.1"/>
    </source>
</evidence>
<dbReference type="SMART" id="SM01043">
    <property type="entry name" value="BTAD"/>
    <property type="match status" value="1"/>
</dbReference>
<evidence type="ECO:0000256" key="2">
    <source>
        <dbReference type="ARBA" id="ARBA00023015"/>
    </source>
</evidence>
<dbReference type="SUPFAM" id="SSF46894">
    <property type="entry name" value="C-terminal effector domain of the bipartite response regulators"/>
    <property type="match status" value="1"/>
</dbReference>
<comment type="similarity">
    <text evidence="1">Belongs to the AfsR/DnrI/RedD regulatory family.</text>
</comment>
<comment type="caution">
    <text evidence="7">The sequence shown here is derived from an EMBL/GenBank/DDBJ whole genome shotgun (WGS) entry which is preliminary data.</text>
</comment>
<evidence type="ECO:0000313" key="8">
    <source>
        <dbReference type="Proteomes" id="UP001519363"/>
    </source>
</evidence>
<organism evidence="7 8">
    <name type="scientific">Crossiella equi</name>
    <dbReference type="NCBI Taxonomy" id="130796"/>
    <lineage>
        <taxon>Bacteria</taxon>
        <taxon>Bacillati</taxon>
        <taxon>Actinomycetota</taxon>
        <taxon>Actinomycetes</taxon>
        <taxon>Pseudonocardiales</taxon>
        <taxon>Pseudonocardiaceae</taxon>
        <taxon>Crossiella</taxon>
    </lineage>
</organism>
<dbReference type="PANTHER" id="PTHR35807">
    <property type="entry name" value="TRANSCRIPTIONAL REGULATOR REDD-RELATED"/>
    <property type="match status" value="1"/>
</dbReference>
<dbReference type="Pfam" id="PF03704">
    <property type="entry name" value="BTAD"/>
    <property type="match status" value="1"/>
</dbReference>
<dbReference type="SMART" id="SM00862">
    <property type="entry name" value="Trans_reg_C"/>
    <property type="match status" value="1"/>
</dbReference>
<evidence type="ECO:0000256" key="4">
    <source>
        <dbReference type="ARBA" id="ARBA00023163"/>
    </source>
</evidence>
<gene>
    <name evidence="7" type="ORF">JOF53_008080</name>
</gene>
<dbReference type="CDD" id="cd00383">
    <property type="entry name" value="trans_reg_C"/>
    <property type="match status" value="1"/>
</dbReference>
<dbReference type="PROSITE" id="PS51755">
    <property type="entry name" value="OMPR_PHOB"/>
    <property type="match status" value="1"/>
</dbReference>
<dbReference type="PANTHER" id="PTHR35807:SF1">
    <property type="entry name" value="TRANSCRIPTIONAL REGULATOR REDD"/>
    <property type="match status" value="1"/>
</dbReference>
<dbReference type="CDD" id="cd15831">
    <property type="entry name" value="BTAD"/>
    <property type="match status" value="1"/>
</dbReference>
<dbReference type="Gene3D" id="1.10.10.10">
    <property type="entry name" value="Winged helix-like DNA-binding domain superfamily/Winged helix DNA-binding domain"/>
    <property type="match status" value="1"/>
</dbReference>
<dbReference type="SUPFAM" id="SSF48452">
    <property type="entry name" value="TPR-like"/>
    <property type="match status" value="1"/>
</dbReference>
<feature type="domain" description="OmpR/PhoB-type" evidence="6">
    <location>
        <begin position="1"/>
        <end position="93"/>
    </location>
</feature>
<sequence>MTRVQLLGPVRAWQDGVELPLGPSRQRALFAVLAASTGRVVGRDELAHALWGEHPPGQTANSLYTYVSRLRRVLRETGAPPIQSAGSGYRLRVDPEAVDLLAATRSRQLSAELARQRGPGLACQVVEQALACWRGRAFDDVDGPFAEAGRVQAEELRLELLERRAGFQLDCGQAAEVATDLSGLVRAHPNRESLRSLLMLALHRTGRRADALALYQDTRRHLVAEMGLEPGAGLRRAHELVLSGLEAG</sequence>
<evidence type="ECO:0000256" key="5">
    <source>
        <dbReference type="PROSITE-ProRule" id="PRU01091"/>
    </source>
</evidence>
<dbReference type="InterPro" id="IPR016032">
    <property type="entry name" value="Sig_transdc_resp-reg_C-effctor"/>
</dbReference>
<keyword evidence="3 5" id="KW-0238">DNA-binding</keyword>
<dbReference type="RefSeq" id="WP_086787808.1">
    <property type="nucleotide sequence ID" value="NZ_JAGIOO010000001.1"/>
</dbReference>
<evidence type="ECO:0000259" key="6">
    <source>
        <dbReference type="PROSITE" id="PS51755"/>
    </source>
</evidence>
<dbReference type="Proteomes" id="UP001519363">
    <property type="component" value="Unassembled WGS sequence"/>
</dbReference>
<keyword evidence="4" id="KW-0804">Transcription</keyword>
<proteinExistence type="inferred from homology"/>
<name>A0ABS5ARK9_9PSEU</name>
<evidence type="ECO:0000256" key="3">
    <source>
        <dbReference type="ARBA" id="ARBA00023125"/>
    </source>
</evidence>
<dbReference type="InterPro" id="IPR036388">
    <property type="entry name" value="WH-like_DNA-bd_sf"/>
</dbReference>
<dbReference type="InterPro" id="IPR005158">
    <property type="entry name" value="BTAD"/>
</dbReference>
<keyword evidence="2" id="KW-0805">Transcription regulation</keyword>
<dbReference type="Pfam" id="PF00486">
    <property type="entry name" value="Trans_reg_C"/>
    <property type="match status" value="1"/>
</dbReference>
<dbReference type="InterPro" id="IPR001867">
    <property type="entry name" value="OmpR/PhoB-type_DNA-bd"/>
</dbReference>
<dbReference type="EMBL" id="JAGIOO010000001">
    <property type="protein sequence ID" value="MBP2479208.1"/>
    <property type="molecule type" value="Genomic_DNA"/>
</dbReference>
<evidence type="ECO:0000256" key="1">
    <source>
        <dbReference type="ARBA" id="ARBA00005820"/>
    </source>
</evidence>
<dbReference type="GO" id="GO:0003677">
    <property type="term" value="F:DNA binding"/>
    <property type="evidence" value="ECO:0007669"/>
    <property type="project" value="UniProtKB-KW"/>
</dbReference>